<dbReference type="InterPro" id="IPR036188">
    <property type="entry name" value="FAD/NAD-bd_sf"/>
</dbReference>
<evidence type="ECO:0000313" key="5">
    <source>
        <dbReference type="Proteomes" id="UP000030693"/>
    </source>
</evidence>
<comment type="similarity">
    <text evidence="1 2">Belongs to the Rab GDI family.</text>
</comment>
<dbReference type="Proteomes" id="UP000030693">
    <property type="component" value="Unassembled WGS sequence"/>
</dbReference>
<dbReference type="STRING" id="691883.A0A058ZBX3"/>
<name>A0A058ZBX3_FONAL</name>
<organism evidence="4">
    <name type="scientific">Fonticula alba</name>
    <name type="common">Slime mold</name>
    <dbReference type="NCBI Taxonomy" id="691883"/>
    <lineage>
        <taxon>Eukaryota</taxon>
        <taxon>Rotosphaerida</taxon>
        <taxon>Fonticulaceae</taxon>
        <taxon>Fonticula</taxon>
    </lineage>
</organism>
<dbReference type="EMBL" id="KB932203">
    <property type="protein sequence ID" value="KCV71423.1"/>
    <property type="molecule type" value="Genomic_DNA"/>
</dbReference>
<dbReference type="SUPFAM" id="SSF51905">
    <property type="entry name" value="FAD/NAD(P)-binding domain"/>
    <property type="match status" value="2"/>
</dbReference>
<dbReference type="Pfam" id="PF00996">
    <property type="entry name" value="GDI"/>
    <property type="match status" value="2"/>
</dbReference>
<keyword evidence="3" id="KW-0472">Membrane</keyword>
<dbReference type="AlphaFoldDB" id="A0A058ZBX3"/>
<dbReference type="GO" id="GO:0005737">
    <property type="term" value="C:cytoplasm"/>
    <property type="evidence" value="ECO:0007669"/>
    <property type="project" value="TreeGrafter"/>
</dbReference>
<accession>A0A058ZBX3</accession>
<sequence length="436" mass="48376">MTLSQLYTTFDKGTPPSSLGTDRDYNIDLIPKLMLASEELVDILIFTDVVRYLEFKQIAGSYVYRKGKIDKAIVLNSWPRNRLLALVVSTVLLIVAVILSGGLSGAPLIPATPNEALMSSLFGFMEKIRARSFFEFIAKYDPADPSTHDNLDFKKMTASDVFKYFKLTPDVQEIIGHSMCLFQDDSFLQLPFSEIYNAMVLYSTSLRRASTSPYIYPRYGLGELPQSFARLSAVFGGTYMLAMPDIKIVRGEDGKVIGVSSKDEMAKCSAVICDPSYAASGGIETKVTNRVIRAICILNNPVPNTDNADSLQLIIPMSQVGRKHDIYVAVTSYAHDVAAKGHYIAIVSTVVETNDPEREIQIALNLLGPIVEKFVKIYDVCVPLDDGRSSNIFVSKSYDATSHFISVTQDVNDIYQRLTGDKLKLEKRATMDEEAK</sequence>
<proteinExistence type="inferred from homology"/>
<dbReference type="PANTHER" id="PTHR11787:SF8">
    <property type="entry name" value="RAB GDP DISSOCIATION INHIBITOR"/>
    <property type="match status" value="1"/>
</dbReference>
<evidence type="ECO:0000256" key="2">
    <source>
        <dbReference type="RuleBase" id="RU363124"/>
    </source>
</evidence>
<reference evidence="4" key="1">
    <citation type="submission" date="2013-04" db="EMBL/GenBank/DDBJ databases">
        <title>The Genome Sequence of Fonticula alba ATCC 38817.</title>
        <authorList>
            <consortium name="The Broad Institute Genomics Platform"/>
            <person name="Russ C."/>
            <person name="Cuomo C."/>
            <person name="Burger G."/>
            <person name="Gray M.W."/>
            <person name="Holland P.W.H."/>
            <person name="King N."/>
            <person name="Lang F.B.F."/>
            <person name="Roger A.J."/>
            <person name="Ruiz-Trillo I."/>
            <person name="Brown M."/>
            <person name="Walker B."/>
            <person name="Young S."/>
            <person name="Zeng Q."/>
            <person name="Gargeya S."/>
            <person name="Fitzgerald M."/>
            <person name="Haas B."/>
            <person name="Abouelleil A."/>
            <person name="Allen A.W."/>
            <person name="Alvarado L."/>
            <person name="Arachchi H.M."/>
            <person name="Berlin A.M."/>
            <person name="Chapman S.B."/>
            <person name="Gainer-Dewar J."/>
            <person name="Goldberg J."/>
            <person name="Griggs A."/>
            <person name="Gujja S."/>
            <person name="Hansen M."/>
            <person name="Howarth C."/>
            <person name="Imamovic A."/>
            <person name="Ireland A."/>
            <person name="Larimer J."/>
            <person name="McCowan C."/>
            <person name="Murphy C."/>
            <person name="Pearson M."/>
            <person name="Poon T.W."/>
            <person name="Priest M."/>
            <person name="Roberts A."/>
            <person name="Saif S."/>
            <person name="Shea T."/>
            <person name="Sisk P."/>
            <person name="Sykes S."/>
            <person name="Wortman J."/>
            <person name="Nusbaum C."/>
            <person name="Birren B."/>
        </authorList>
    </citation>
    <scope>NUCLEOTIDE SEQUENCE [LARGE SCALE GENOMIC DNA]</scope>
    <source>
        <strain evidence="4">ATCC 38817</strain>
    </source>
</reference>
<evidence type="ECO:0000256" key="3">
    <source>
        <dbReference type="SAM" id="Phobius"/>
    </source>
</evidence>
<dbReference type="Gene3D" id="1.10.405.10">
    <property type="entry name" value="Guanine Nucleotide Dissociation Inhibitor, domain 1"/>
    <property type="match status" value="1"/>
</dbReference>
<dbReference type="InterPro" id="IPR018203">
    <property type="entry name" value="GDP_dissociation_inhibitor"/>
</dbReference>
<gene>
    <name evidence="4" type="ORF">H696_02370</name>
</gene>
<dbReference type="GO" id="GO:0005093">
    <property type="term" value="F:Rab GDP-dissociation inhibitor activity"/>
    <property type="evidence" value="ECO:0007669"/>
    <property type="project" value="InterPro"/>
</dbReference>
<dbReference type="PANTHER" id="PTHR11787">
    <property type="entry name" value="RAB GDP-DISSOCIATION INHIBITOR"/>
    <property type="match status" value="1"/>
</dbReference>
<dbReference type="OrthoDB" id="9446342at2759"/>
<dbReference type="PRINTS" id="PR00892">
    <property type="entry name" value="RABGDI"/>
</dbReference>
<dbReference type="GO" id="GO:0007264">
    <property type="term" value="P:small GTPase-mediated signal transduction"/>
    <property type="evidence" value="ECO:0007669"/>
    <property type="project" value="InterPro"/>
</dbReference>
<dbReference type="PRINTS" id="PR00891">
    <property type="entry name" value="RABGDIREP"/>
</dbReference>
<dbReference type="InterPro" id="IPR000806">
    <property type="entry name" value="RabGDI"/>
</dbReference>
<dbReference type="GeneID" id="20527095"/>
<keyword evidence="5" id="KW-1185">Reference proteome</keyword>
<dbReference type="OMA" id="FETKAKM"/>
<dbReference type="GO" id="GO:0016192">
    <property type="term" value="P:vesicle-mediated transport"/>
    <property type="evidence" value="ECO:0007669"/>
    <property type="project" value="TreeGrafter"/>
</dbReference>
<dbReference type="eggNOG" id="KOG1439">
    <property type="taxonomic scope" value="Eukaryota"/>
</dbReference>
<evidence type="ECO:0000313" key="4">
    <source>
        <dbReference type="EMBL" id="KCV71423.1"/>
    </source>
</evidence>
<keyword evidence="3" id="KW-0812">Transmembrane</keyword>
<evidence type="ECO:0000256" key="1">
    <source>
        <dbReference type="ARBA" id="ARBA00005593"/>
    </source>
</evidence>
<protein>
    <recommendedName>
        <fullName evidence="2">Rab GDP dissociation inhibitor</fullName>
    </recommendedName>
</protein>
<dbReference type="Gene3D" id="3.30.519.10">
    <property type="entry name" value="Guanine Nucleotide Dissociation Inhibitor, domain 2"/>
    <property type="match status" value="2"/>
</dbReference>
<dbReference type="RefSeq" id="XP_009494546.1">
    <property type="nucleotide sequence ID" value="XM_009496271.1"/>
</dbReference>
<dbReference type="SUPFAM" id="SSF54373">
    <property type="entry name" value="FAD-linked reductases, C-terminal domain"/>
    <property type="match status" value="1"/>
</dbReference>
<dbReference type="GO" id="GO:0015031">
    <property type="term" value="P:protein transport"/>
    <property type="evidence" value="ECO:0007669"/>
    <property type="project" value="InterPro"/>
</dbReference>
<keyword evidence="3" id="KW-1133">Transmembrane helix</keyword>
<feature type="transmembrane region" description="Helical" evidence="3">
    <location>
        <begin position="83"/>
        <end position="103"/>
    </location>
</feature>